<evidence type="ECO:0000313" key="1">
    <source>
        <dbReference type="EMBL" id="EWS73132.1"/>
    </source>
</evidence>
<dbReference type="KEGG" id="tet:TTHERM_000307831"/>
<accession>W7X6Z0</accession>
<dbReference type="Proteomes" id="UP000009168">
    <property type="component" value="Unassembled WGS sequence"/>
</dbReference>
<evidence type="ECO:0000313" key="2">
    <source>
        <dbReference type="Proteomes" id="UP000009168"/>
    </source>
</evidence>
<organism evidence="1 2">
    <name type="scientific">Tetrahymena thermophila (strain SB210)</name>
    <dbReference type="NCBI Taxonomy" id="312017"/>
    <lineage>
        <taxon>Eukaryota</taxon>
        <taxon>Sar</taxon>
        <taxon>Alveolata</taxon>
        <taxon>Ciliophora</taxon>
        <taxon>Intramacronucleata</taxon>
        <taxon>Oligohymenophorea</taxon>
        <taxon>Hymenostomatida</taxon>
        <taxon>Tetrahymenina</taxon>
        <taxon>Tetrahymenidae</taxon>
        <taxon>Tetrahymena</taxon>
    </lineage>
</organism>
<dbReference type="GeneID" id="24438320"/>
<reference evidence="2" key="1">
    <citation type="journal article" date="2006" name="PLoS Biol.">
        <title>Macronuclear genome sequence of the ciliate Tetrahymena thermophila, a model eukaryote.</title>
        <authorList>
            <person name="Eisen J.A."/>
            <person name="Coyne R.S."/>
            <person name="Wu M."/>
            <person name="Wu D."/>
            <person name="Thiagarajan M."/>
            <person name="Wortman J.R."/>
            <person name="Badger J.H."/>
            <person name="Ren Q."/>
            <person name="Amedeo P."/>
            <person name="Jones K.M."/>
            <person name="Tallon L.J."/>
            <person name="Delcher A.L."/>
            <person name="Salzberg S.L."/>
            <person name="Silva J.C."/>
            <person name="Haas B.J."/>
            <person name="Majoros W.H."/>
            <person name="Farzad M."/>
            <person name="Carlton J.M."/>
            <person name="Smith R.K. Jr."/>
            <person name="Garg J."/>
            <person name="Pearlman R.E."/>
            <person name="Karrer K.M."/>
            <person name="Sun L."/>
            <person name="Manning G."/>
            <person name="Elde N.C."/>
            <person name="Turkewitz A.P."/>
            <person name="Asai D.J."/>
            <person name="Wilkes D.E."/>
            <person name="Wang Y."/>
            <person name="Cai H."/>
            <person name="Collins K."/>
            <person name="Stewart B.A."/>
            <person name="Lee S.R."/>
            <person name="Wilamowska K."/>
            <person name="Weinberg Z."/>
            <person name="Ruzzo W.L."/>
            <person name="Wloga D."/>
            <person name="Gaertig J."/>
            <person name="Frankel J."/>
            <person name="Tsao C.-C."/>
            <person name="Gorovsky M.A."/>
            <person name="Keeling P.J."/>
            <person name="Waller R.F."/>
            <person name="Patron N.J."/>
            <person name="Cherry J.M."/>
            <person name="Stover N.A."/>
            <person name="Krieger C.J."/>
            <person name="del Toro C."/>
            <person name="Ryder H.F."/>
            <person name="Williamson S.C."/>
            <person name="Barbeau R.A."/>
            <person name="Hamilton E.P."/>
            <person name="Orias E."/>
        </authorList>
    </citation>
    <scope>NUCLEOTIDE SEQUENCE [LARGE SCALE GENOMIC DNA]</scope>
    <source>
        <strain evidence="2">SB210</strain>
    </source>
</reference>
<proteinExistence type="predicted"/>
<dbReference type="InParanoid" id="W7X6Z0"/>
<sequence length="128" mass="15661">MILSQAAIRIKKIKKQPEQKNKYHKKIVQIHRTKENQKIKMLMMHYLMLQILEIQEKTVKKVSYKLKALQINWFQLLLVSKHIQTMKKVLKFRRKNKFTKIRDNCLFFQMKYNKTKQVSCNQIKNKLN</sequence>
<protein>
    <submittedName>
        <fullName evidence="1">Uncharacterized protein</fullName>
    </submittedName>
</protein>
<dbReference type="RefSeq" id="XP_012654319.1">
    <property type="nucleotide sequence ID" value="XM_012798865.1"/>
</dbReference>
<gene>
    <name evidence="1" type="ORF">TTHERM_000307831</name>
</gene>
<dbReference type="EMBL" id="GG662608">
    <property type="protein sequence ID" value="EWS73132.1"/>
    <property type="molecule type" value="Genomic_DNA"/>
</dbReference>
<keyword evidence="2" id="KW-1185">Reference proteome</keyword>
<dbReference type="AlphaFoldDB" id="W7X6Z0"/>
<name>W7X6Z0_TETTS</name>